<dbReference type="InterPro" id="IPR001865">
    <property type="entry name" value="Ribosomal_uS2"/>
</dbReference>
<keyword evidence="2 5" id="KW-0689">Ribosomal protein</keyword>
<dbReference type="CDD" id="cd01425">
    <property type="entry name" value="RPS2"/>
    <property type="match status" value="1"/>
</dbReference>
<dbReference type="Gene3D" id="1.10.287.610">
    <property type="entry name" value="Helix hairpin bin"/>
    <property type="match status" value="1"/>
</dbReference>
<feature type="compositionally biased region" description="Basic and acidic residues" evidence="8">
    <location>
        <begin position="256"/>
        <end position="278"/>
    </location>
</feature>
<protein>
    <recommendedName>
        <fullName evidence="4 5">Small ribosomal subunit protein uS2</fullName>
    </recommendedName>
</protein>
<dbReference type="InterPro" id="IPR023591">
    <property type="entry name" value="Ribosomal_uS2_flav_dom_sf"/>
</dbReference>
<feature type="region of interest" description="Disordered" evidence="8">
    <location>
        <begin position="256"/>
        <end position="305"/>
    </location>
</feature>
<dbReference type="GO" id="GO:0003735">
    <property type="term" value="F:structural constituent of ribosome"/>
    <property type="evidence" value="ECO:0007669"/>
    <property type="project" value="InterPro"/>
</dbReference>
<dbReference type="AlphaFoldDB" id="A0A430FT83"/>
<evidence type="ECO:0000256" key="7">
    <source>
        <dbReference type="SAM" id="Coils"/>
    </source>
</evidence>
<evidence type="ECO:0000313" key="10">
    <source>
        <dbReference type="Proteomes" id="UP000287609"/>
    </source>
</evidence>
<dbReference type="OrthoDB" id="9808036at2"/>
<keyword evidence="7" id="KW-0175">Coiled coil</keyword>
<dbReference type="HAMAP" id="MF_00291_B">
    <property type="entry name" value="Ribosomal_uS2_B"/>
    <property type="match status" value="1"/>
</dbReference>
<dbReference type="EMBL" id="QXGM01000001">
    <property type="protein sequence ID" value="RSX56086.1"/>
    <property type="molecule type" value="Genomic_DNA"/>
</dbReference>
<dbReference type="InterPro" id="IPR018130">
    <property type="entry name" value="Ribosomal_uS2_CS"/>
</dbReference>
<dbReference type="NCBIfam" id="TIGR01011">
    <property type="entry name" value="rpsB_bact"/>
    <property type="match status" value="1"/>
</dbReference>
<evidence type="ECO:0000256" key="6">
    <source>
        <dbReference type="RuleBase" id="RU003631"/>
    </source>
</evidence>
<sequence>MAQITMSEMLNAGLQFGHQTRRWNPKMKQYIITSRNGIHIIDLFKSLDMIDVAYDFIKSTVAHNGTVLFVGTKKQAKDAIAEQATRVNMPYVSERWLGGMLTNFQTVSKRVERLKELEEMDFTDVHGSGLTKKELLLLEREKDKLEKQLGGIRNMNRTPSAMFVVDINKEALAVEEAHKLGIPVVAIVDTNTDPDAVEYPIPANDDAIRGIELLTRLMADAVAEGLLERSGKASKNEGAAAEQPMAAWEKDLLKENAHTVEEAVREDDEKQGPKDAKYPSESLNETSEAARADAADAAAQVEANN</sequence>
<evidence type="ECO:0000256" key="2">
    <source>
        <dbReference type="ARBA" id="ARBA00022980"/>
    </source>
</evidence>
<comment type="similarity">
    <text evidence="1 5 6">Belongs to the universal ribosomal protein uS2 family.</text>
</comment>
<organism evidence="9 10">
    <name type="scientific">Bifidobacterium dolichotidis</name>
    <dbReference type="NCBI Taxonomy" id="2306976"/>
    <lineage>
        <taxon>Bacteria</taxon>
        <taxon>Bacillati</taxon>
        <taxon>Actinomycetota</taxon>
        <taxon>Actinomycetes</taxon>
        <taxon>Bifidobacteriales</taxon>
        <taxon>Bifidobacteriaceae</taxon>
        <taxon>Bifidobacterium</taxon>
    </lineage>
</organism>
<gene>
    <name evidence="5" type="primary">rpsB</name>
    <name evidence="9" type="ORF">D2E26_0649</name>
</gene>
<evidence type="ECO:0000313" key="9">
    <source>
        <dbReference type="EMBL" id="RSX56086.1"/>
    </source>
</evidence>
<evidence type="ECO:0000256" key="1">
    <source>
        <dbReference type="ARBA" id="ARBA00006242"/>
    </source>
</evidence>
<evidence type="ECO:0000256" key="5">
    <source>
        <dbReference type="HAMAP-Rule" id="MF_00291"/>
    </source>
</evidence>
<dbReference type="Gene3D" id="3.40.50.10490">
    <property type="entry name" value="Glucose-6-phosphate isomerase like protein, domain 1"/>
    <property type="match status" value="1"/>
</dbReference>
<dbReference type="RefSeq" id="WP_125963234.1">
    <property type="nucleotide sequence ID" value="NZ_QXGM01000001.1"/>
</dbReference>
<dbReference type="PANTHER" id="PTHR12534">
    <property type="entry name" value="30S RIBOSOMAL PROTEIN S2 PROKARYOTIC AND ORGANELLAR"/>
    <property type="match status" value="1"/>
</dbReference>
<dbReference type="Proteomes" id="UP000287609">
    <property type="component" value="Unassembled WGS sequence"/>
</dbReference>
<dbReference type="FunFam" id="1.10.287.610:FF:000001">
    <property type="entry name" value="30S ribosomal protein S2"/>
    <property type="match status" value="1"/>
</dbReference>
<feature type="coiled-coil region" evidence="7">
    <location>
        <begin position="128"/>
        <end position="155"/>
    </location>
</feature>
<keyword evidence="3 5" id="KW-0687">Ribonucleoprotein</keyword>
<evidence type="ECO:0000256" key="8">
    <source>
        <dbReference type="SAM" id="MobiDB-lite"/>
    </source>
</evidence>
<proteinExistence type="inferred from homology"/>
<dbReference type="Pfam" id="PF00318">
    <property type="entry name" value="Ribosomal_S2"/>
    <property type="match status" value="1"/>
</dbReference>
<reference evidence="9 10" key="1">
    <citation type="submission" date="2018-09" db="EMBL/GenBank/DDBJ databases">
        <title>Characterization of the phylogenetic diversity of five novel species belonging to the genus Bifidobacterium.</title>
        <authorList>
            <person name="Lugli G.A."/>
            <person name="Duranti S."/>
            <person name="Milani C."/>
        </authorList>
    </citation>
    <scope>NUCLEOTIDE SEQUENCE [LARGE SCALE GENOMIC DNA]</scope>
    <source>
        <strain evidence="9 10">2036B</strain>
    </source>
</reference>
<dbReference type="GO" id="GO:0022627">
    <property type="term" value="C:cytosolic small ribosomal subunit"/>
    <property type="evidence" value="ECO:0007669"/>
    <property type="project" value="TreeGrafter"/>
</dbReference>
<evidence type="ECO:0000256" key="4">
    <source>
        <dbReference type="ARBA" id="ARBA00035256"/>
    </source>
</evidence>
<evidence type="ECO:0000256" key="3">
    <source>
        <dbReference type="ARBA" id="ARBA00023274"/>
    </source>
</evidence>
<dbReference type="SUPFAM" id="SSF52313">
    <property type="entry name" value="Ribosomal protein S2"/>
    <property type="match status" value="1"/>
</dbReference>
<keyword evidence="10" id="KW-1185">Reference proteome</keyword>
<accession>A0A430FT83</accession>
<dbReference type="GO" id="GO:0006412">
    <property type="term" value="P:translation"/>
    <property type="evidence" value="ECO:0007669"/>
    <property type="project" value="UniProtKB-UniRule"/>
</dbReference>
<dbReference type="PROSITE" id="PS00963">
    <property type="entry name" value="RIBOSOMAL_S2_2"/>
    <property type="match status" value="1"/>
</dbReference>
<dbReference type="PANTHER" id="PTHR12534:SF0">
    <property type="entry name" value="SMALL RIBOSOMAL SUBUNIT PROTEIN US2M"/>
    <property type="match status" value="1"/>
</dbReference>
<dbReference type="InterPro" id="IPR005706">
    <property type="entry name" value="Ribosomal_uS2_bac/mit/plastid"/>
</dbReference>
<comment type="caution">
    <text evidence="9">The sequence shown here is derived from an EMBL/GenBank/DDBJ whole genome shotgun (WGS) entry which is preliminary data.</text>
</comment>
<name>A0A430FT83_9BIFI</name>
<dbReference type="PRINTS" id="PR00395">
    <property type="entry name" value="RIBOSOMALS2"/>
</dbReference>